<keyword evidence="10" id="KW-1185">Reference proteome</keyword>
<comment type="function">
    <text evidence="9">Ligand for members of the frizzled family of seven transmembrane receptors.</text>
</comment>
<keyword evidence="3 9" id="KW-0217">Developmental protein</keyword>
<dbReference type="Pfam" id="PF00110">
    <property type="entry name" value="wnt"/>
    <property type="match status" value="1"/>
</dbReference>
<protein>
    <recommendedName>
        <fullName evidence="9">Protein Wnt</fullName>
    </recommendedName>
</protein>
<keyword evidence="6 9" id="KW-0879">Wnt signaling pathway</keyword>
<evidence type="ECO:0000256" key="9">
    <source>
        <dbReference type="RuleBase" id="RU003500"/>
    </source>
</evidence>
<dbReference type="PANTHER" id="PTHR12027">
    <property type="entry name" value="WNT RELATED"/>
    <property type="match status" value="1"/>
</dbReference>
<dbReference type="RefSeq" id="XP_022250690.1">
    <property type="nucleotide sequence ID" value="XM_022394982.1"/>
</dbReference>
<sequence>MQTIRVVIASFVSVALLSDVVAIQWLAIGKTRKIWDKKFHCVRARRQKILQGNQGRLCKRNMELMPLVVNAAQVTMKTCQKTFEDRRWNCSSISVIPNLTHDLTAGTREQAFVFALTSAAVGHTIARACSLGTFLSCSCGRVPREPPNGNFKWGGCADNLRHGLKFARSFCDSPWRQKKIKETTKAIMNRHNNKVGRQIARNSVTTQCKCHGVSGSCNIKTCWRALPKLLEVSEFLKRKYYIATEVVSQRRGEQQKLIPANGQMGMYGKTDLIFITKSPDYCLPNSKVGSLGTRGRSCNESSTGTDGCDSMCCGRGFSTETVVKLEHCHCKYYWCCYVKCKTCRSWVQKQRCH</sequence>
<evidence type="ECO:0000313" key="11">
    <source>
        <dbReference type="RefSeq" id="XP_022250690.1"/>
    </source>
</evidence>
<keyword evidence="4" id="KW-0964">Secreted</keyword>
<keyword evidence="7" id="KW-1015">Disulfide bond</keyword>
<evidence type="ECO:0000256" key="2">
    <source>
        <dbReference type="ARBA" id="ARBA00005683"/>
    </source>
</evidence>
<keyword evidence="8" id="KW-0449">Lipoprotein</keyword>
<dbReference type="SMART" id="SM00097">
    <property type="entry name" value="WNT1"/>
    <property type="match status" value="1"/>
</dbReference>
<evidence type="ECO:0000256" key="6">
    <source>
        <dbReference type="ARBA" id="ARBA00022687"/>
    </source>
</evidence>
<evidence type="ECO:0000256" key="1">
    <source>
        <dbReference type="ARBA" id="ARBA00004498"/>
    </source>
</evidence>
<comment type="subcellular location">
    <subcellularLocation>
        <location evidence="1 9">Secreted</location>
        <location evidence="1 9">Extracellular space</location>
        <location evidence="1 9">Extracellular matrix</location>
    </subcellularLocation>
</comment>
<dbReference type="Gene3D" id="3.30.2460.20">
    <property type="match status" value="1"/>
</dbReference>
<dbReference type="PROSITE" id="PS00246">
    <property type="entry name" value="WNT1"/>
    <property type="match status" value="1"/>
</dbReference>
<evidence type="ECO:0000313" key="10">
    <source>
        <dbReference type="Proteomes" id="UP000694941"/>
    </source>
</evidence>
<dbReference type="GeneID" id="106466231"/>
<comment type="similarity">
    <text evidence="2 9">Belongs to the Wnt family.</text>
</comment>
<evidence type="ECO:0000256" key="7">
    <source>
        <dbReference type="ARBA" id="ARBA00023157"/>
    </source>
</evidence>
<accession>A0ABM1T484</accession>
<dbReference type="InterPro" id="IPR005817">
    <property type="entry name" value="Wnt"/>
</dbReference>
<dbReference type="Proteomes" id="UP000694941">
    <property type="component" value="Unplaced"/>
</dbReference>
<dbReference type="InterPro" id="IPR043158">
    <property type="entry name" value="Wnt_C"/>
</dbReference>
<evidence type="ECO:0000256" key="8">
    <source>
        <dbReference type="ARBA" id="ARBA00023288"/>
    </source>
</evidence>
<dbReference type="PRINTS" id="PR01349">
    <property type="entry name" value="WNTPROTEIN"/>
</dbReference>
<proteinExistence type="inferred from homology"/>
<evidence type="ECO:0000256" key="4">
    <source>
        <dbReference type="ARBA" id="ARBA00022525"/>
    </source>
</evidence>
<reference evidence="11" key="1">
    <citation type="submission" date="2025-08" db="UniProtKB">
        <authorList>
            <consortium name="RefSeq"/>
        </authorList>
    </citation>
    <scope>IDENTIFICATION</scope>
    <source>
        <tissue evidence="11">Muscle</tissue>
    </source>
</reference>
<keyword evidence="5" id="KW-0272">Extracellular matrix</keyword>
<organism evidence="10 11">
    <name type="scientific">Limulus polyphemus</name>
    <name type="common">Atlantic horseshoe crab</name>
    <dbReference type="NCBI Taxonomy" id="6850"/>
    <lineage>
        <taxon>Eukaryota</taxon>
        <taxon>Metazoa</taxon>
        <taxon>Ecdysozoa</taxon>
        <taxon>Arthropoda</taxon>
        <taxon>Chelicerata</taxon>
        <taxon>Merostomata</taxon>
        <taxon>Xiphosura</taxon>
        <taxon>Limulidae</taxon>
        <taxon>Limulus</taxon>
    </lineage>
</organism>
<evidence type="ECO:0000256" key="5">
    <source>
        <dbReference type="ARBA" id="ARBA00022530"/>
    </source>
</evidence>
<dbReference type="InterPro" id="IPR018161">
    <property type="entry name" value="Wnt_CS"/>
</dbReference>
<gene>
    <name evidence="11" type="primary">LOC106466231</name>
</gene>
<evidence type="ECO:0000256" key="3">
    <source>
        <dbReference type="ARBA" id="ARBA00022473"/>
    </source>
</evidence>
<dbReference type="CDD" id="cd19343">
    <property type="entry name" value="Wnt_Wnt11"/>
    <property type="match status" value="1"/>
</dbReference>
<name>A0ABM1T484_LIMPO</name>
<dbReference type="PANTHER" id="PTHR12027:SF102">
    <property type="entry name" value="PROTEIN WNT"/>
    <property type="match status" value="1"/>
</dbReference>